<name>A0A3A9JZ10_9BACI</name>
<dbReference type="PROSITE" id="PS01124">
    <property type="entry name" value="HTH_ARAC_FAMILY_2"/>
    <property type="match status" value="1"/>
</dbReference>
<keyword evidence="3" id="KW-0804">Transcription</keyword>
<evidence type="ECO:0000313" key="5">
    <source>
        <dbReference type="EMBL" id="RKL65727.1"/>
    </source>
</evidence>
<evidence type="ECO:0000259" key="4">
    <source>
        <dbReference type="PROSITE" id="PS01124"/>
    </source>
</evidence>
<gene>
    <name evidence="5" type="ORF">CR203_18915</name>
</gene>
<dbReference type="Gene3D" id="1.10.10.60">
    <property type="entry name" value="Homeodomain-like"/>
    <property type="match status" value="2"/>
</dbReference>
<dbReference type="Pfam" id="PF12833">
    <property type="entry name" value="HTH_18"/>
    <property type="match status" value="1"/>
</dbReference>
<evidence type="ECO:0000256" key="2">
    <source>
        <dbReference type="ARBA" id="ARBA00023125"/>
    </source>
</evidence>
<protein>
    <submittedName>
        <fullName evidence="5">AraC family transcriptional regulator</fullName>
    </submittedName>
</protein>
<dbReference type="PANTHER" id="PTHR43280">
    <property type="entry name" value="ARAC-FAMILY TRANSCRIPTIONAL REGULATOR"/>
    <property type="match status" value="1"/>
</dbReference>
<dbReference type="AlphaFoldDB" id="A0A3A9JZ10"/>
<dbReference type="Pfam" id="PF02311">
    <property type="entry name" value="AraC_binding"/>
    <property type="match status" value="1"/>
</dbReference>
<dbReference type="GO" id="GO:0043565">
    <property type="term" value="F:sequence-specific DNA binding"/>
    <property type="evidence" value="ECO:0007669"/>
    <property type="project" value="InterPro"/>
</dbReference>
<dbReference type="InterPro" id="IPR003313">
    <property type="entry name" value="AraC-bd"/>
</dbReference>
<dbReference type="CDD" id="cd02208">
    <property type="entry name" value="cupin_RmlC-like"/>
    <property type="match status" value="1"/>
</dbReference>
<dbReference type="SMART" id="SM00342">
    <property type="entry name" value="HTH_ARAC"/>
    <property type="match status" value="1"/>
</dbReference>
<dbReference type="InterPro" id="IPR014710">
    <property type="entry name" value="RmlC-like_jellyroll"/>
</dbReference>
<evidence type="ECO:0000313" key="6">
    <source>
        <dbReference type="Proteomes" id="UP000281498"/>
    </source>
</evidence>
<accession>A0A3A9JZ10</accession>
<dbReference type="Gene3D" id="2.60.120.10">
    <property type="entry name" value="Jelly Rolls"/>
    <property type="match status" value="1"/>
</dbReference>
<feature type="domain" description="HTH araC/xylS-type" evidence="4">
    <location>
        <begin position="199"/>
        <end position="297"/>
    </location>
</feature>
<proteinExistence type="predicted"/>
<organism evidence="5 6">
    <name type="scientific">Salipaludibacillus neizhouensis</name>
    <dbReference type="NCBI Taxonomy" id="885475"/>
    <lineage>
        <taxon>Bacteria</taxon>
        <taxon>Bacillati</taxon>
        <taxon>Bacillota</taxon>
        <taxon>Bacilli</taxon>
        <taxon>Bacillales</taxon>
        <taxon>Bacillaceae</taxon>
    </lineage>
</organism>
<dbReference type="GO" id="GO:0003700">
    <property type="term" value="F:DNA-binding transcription factor activity"/>
    <property type="evidence" value="ECO:0007669"/>
    <property type="project" value="InterPro"/>
</dbReference>
<dbReference type="InterPro" id="IPR009057">
    <property type="entry name" value="Homeodomain-like_sf"/>
</dbReference>
<keyword evidence="2" id="KW-0238">DNA-binding</keyword>
<keyword evidence="1" id="KW-0805">Transcription regulation</keyword>
<dbReference type="PROSITE" id="PS00041">
    <property type="entry name" value="HTH_ARAC_FAMILY_1"/>
    <property type="match status" value="1"/>
</dbReference>
<dbReference type="SUPFAM" id="SSF51215">
    <property type="entry name" value="Regulatory protein AraC"/>
    <property type="match status" value="1"/>
</dbReference>
<reference evidence="5 6" key="1">
    <citation type="submission" date="2017-10" db="EMBL/GenBank/DDBJ databases">
        <title>Bacillus sp. nov., a halophilic bacterium isolated from a Keqin Lake.</title>
        <authorList>
            <person name="Wang H."/>
        </authorList>
    </citation>
    <scope>NUCLEOTIDE SEQUENCE [LARGE SCALE GENOMIC DNA]</scope>
    <source>
        <strain evidence="5 6">KCTC 13187</strain>
    </source>
</reference>
<sequence length="312" mass="36793">MRFNKYIVIRADLMEELTCIETNQELDKQFLYMRNRWRGNYRNSLHSHNGFEIFYFHQGTASYIVGDGVYQLKPGDMLIFNGRVPHQVFPSDDEPYVRSFINFIPSLCEKCLPEDILNTLIGLFNSTHGLLIHWEGSEKIRIEQLIEEMVHEFDEESCGFFPLTKAYLSQLLIKIYRKSKDAIKTSIEAQSSQKEKHVLSTLRYLSDHFRENVTLDQLANELHVNKHYLCHIFKEVTGFTINKYLTSRKIEEAKSLLVTTNDPIGIISENLGFNSAVHFSRLFKQYIDISPQMYRKKFNYSYYQLDYFLSQI</sequence>
<dbReference type="PANTHER" id="PTHR43280:SF28">
    <property type="entry name" value="HTH-TYPE TRANSCRIPTIONAL ACTIVATOR RHAS"/>
    <property type="match status" value="1"/>
</dbReference>
<dbReference type="InterPro" id="IPR018062">
    <property type="entry name" value="HTH_AraC-typ_CS"/>
</dbReference>
<comment type="caution">
    <text evidence="5">The sequence shown here is derived from an EMBL/GenBank/DDBJ whole genome shotgun (WGS) entry which is preliminary data.</text>
</comment>
<dbReference type="InterPro" id="IPR037923">
    <property type="entry name" value="HTH-like"/>
</dbReference>
<keyword evidence="6" id="KW-1185">Reference proteome</keyword>
<dbReference type="EMBL" id="PDOE01000012">
    <property type="protein sequence ID" value="RKL65727.1"/>
    <property type="molecule type" value="Genomic_DNA"/>
</dbReference>
<dbReference type="SUPFAM" id="SSF46689">
    <property type="entry name" value="Homeodomain-like"/>
    <property type="match status" value="2"/>
</dbReference>
<evidence type="ECO:0000256" key="1">
    <source>
        <dbReference type="ARBA" id="ARBA00023015"/>
    </source>
</evidence>
<dbReference type="OrthoDB" id="2713997at2"/>
<dbReference type="RefSeq" id="WP_110937774.1">
    <property type="nucleotide sequence ID" value="NZ_KZ614147.1"/>
</dbReference>
<evidence type="ECO:0000256" key="3">
    <source>
        <dbReference type="ARBA" id="ARBA00023163"/>
    </source>
</evidence>
<dbReference type="InterPro" id="IPR018060">
    <property type="entry name" value="HTH_AraC"/>
</dbReference>
<dbReference type="Proteomes" id="UP000281498">
    <property type="component" value="Unassembled WGS sequence"/>
</dbReference>